<evidence type="ECO:0000256" key="2">
    <source>
        <dbReference type="ARBA" id="ARBA00010741"/>
    </source>
</evidence>
<gene>
    <name evidence="10" type="ORF">LTR05_004906</name>
</gene>
<protein>
    <recommendedName>
        <fullName evidence="8">Large ribosomal subunit protein mL67</fullName>
    </recommendedName>
</protein>
<keyword evidence="4" id="KW-0805">Transcription regulation</keyword>
<comment type="subcellular location">
    <subcellularLocation>
        <location evidence="1">Mitochondrion</location>
    </subcellularLocation>
</comment>
<dbReference type="GO" id="GO:0000150">
    <property type="term" value="F:DNA strand exchange activity"/>
    <property type="evidence" value="ECO:0007669"/>
    <property type="project" value="InterPro"/>
</dbReference>
<evidence type="ECO:0000256" key="8">
    <source>
        <dbReference type="ARBA" id="ARBA00035185"/>
    </source>
</evidence>
<dbReference type="Pfam" id="PF12829">
    <property type="entry name" value="Mhr1"/>
    <property type="match status" value="1"/>
</dbReference>
<feature type="region of interest" description="Disordered" evidence="9">
    <location>
        <begin position="92"/>
        <end position="112"/>
    </location>
</feature>
<dbReference type="GO" id="GO:0005840">
    <property type="term" value="C:ribosome"/>
    <property type="evidence" value="ECO:0007669"/>
    <property type="project" value="UniProtKB-KW"/>
</dbReference>
<evidence type="ECO:0000256" key="4">
    <source>
        <dbReference type="ARBA" id="ARBA00023015"/>
    </source>
</evidence>
<comment type="caution">
    <text evidence="10">The sequence shown here is derived from an EMBL/GenBank/DDBJ whole genome shotgun (WGS) entry which is preliminary data.</text>
</comment>
<keyword evidence="6" id="KW-0804">Transcription</keyword>
<dbReference type="GO" id="GO:0005739">
    <property type="term" value="C:mitochondrion"/>
    <property type="evidence" value="ECO:0007669"/>
    <property type="project" value="UniProtKB-SubCell"/>
</dbReference>
<evidence type="ECO:0000256" key="6">
    <source>
        <dbReference type="ARBA" id="ARBA00023163"/>
    </source>
</evidence>
<evidence type="ECO:0000313" key="11">
    <source>
        <dbReference type="Proteomes" id="UP001309876"/>
    </source>
</evidence>
<sequence length="803" mass="92724">MENNKILKQLLFHGKKTVPHALRRDMWRPYFSIRFSRTPAGAQKGLRVYNDIRELSLRRQLDPPKELTNATEEGIERFKQNLGQRKFDTLTKHDQGQRGGRHKHIDTPVPGRRLPQNVVARHLMNQRSTAVADVAAVLTRMNDPDEMTPQELLEVDKHNQQVRQRFLTKGGRRNLRETRKSEVEKAEELLVREESLNVRPGQVKIDRHTLARISTEYEGAISLRTDTSKESILGLFDEIQKETQKELGPIRALDEALASMKDEEQAKTKELEARLVPDIDRKLTQLSESERAEVDAQMEEERARRNAEVEAQMAAMQAEASKQIESLQKEIETKPNSEKHNAKVMRTIQREAKWQIAQHKRKSYNSPWVGPYNSVGTAIEQGCGEIRERWEPRLKELREAVEELKEAWKDPKNHECDIFWADIRDAHYANEWPDSVYHTLIENKAVTQERVSVVRQHFHYDEEEYPIAEQRAEVAIPRSNSVHVFGTEVRGEVGRYVSPEDTARTASEARDKRIDDWSQTTMVMIRAKIVELRVASTELEARFRGSEIDAEAMPYLNAVLERIPLAQESFDIALKGQERGSAQAWSEMHRYLDEAEGYMPEARKEVLKSGSIVEKARADWLENQIQLLQLQCQNPEAGESADLLEDYLKAIDEREQIIQLFVNNAENQRAYDSLKSFDAQHGYISDAADTAEIAEIKDRLAEQEESLFQTRAKSIVSPQDDIVQLKRQLSRLYADQTGTRQSLRQNHELWMHFKREKAPQSVEEGGFGRAGEPNMRGEPSQEAVKKAAEEPKLPFWKRIFGRR</sequence>
<dbReference type="InterPro" id="IPR024629">
    <property type="entry name" value="Ribosomal_mL67"/>
</dbReference>
<keyword evidence="11" id="KW-1185">Reference proteome</keyword>
<dbReference type="PANTHER" id="PTHR28184:SF1">
    <property type="entry name" value="LARGE RIBOSOMAL SUBUNIT PROTEIN ML67"/>
    <property type="match status" value="1"/>
</dbReference>
<proteinExistence type="inferred from homology"/>
<evidence type="ECO:0000313" key="10">
    <source>
        <dbReference type="EMBL" id="KAK5085619.1"/>
    </source>
</evidence>
<keyword evidence="7" id="KW-0687">Ribonucleoprotein</keyword>
<accession>A0AAN7Y687</accession>
<reference evidence="10 11" key="1">
    <citation type="submission" date="2023-08" db="EMBL/GenBank/DDBJ databases">
        <title>Black Yeasts Isolated from many extreme environments.</title>
        <authorList>
            <person name="Coleine C."/>
            <person name="Stajich J.E."/>
            <person name="Selbmann L."/>
        </authorList>
    </citation>
    <scope>NUCLEOTIDE SEQUENCE [LARGE SCALE GENOMIC DNA]</scope>
    <source>
        <strain evidence="10 11">CCFEE 5910</strain>
    </source>
</reference>
<comment type="similarity">
    <text evidence="2">Belongs to the mitochondrion-specific ribosomal protein mL67 family.</text>
</comment>
<dbReference type="EMBL" id="JAVRRJ010000004">
    <property type="protein sequence ID" value="KAK5085619.1"/>
    <property type="molecule type" value="Genomic_DNA"/>
</dbReference>
<dbReference type="PANTHER" id="PTHR28184">
    <property type="entry name" value="MITOCHONDRIAL HOMOLOGOUS RECOMBINATION PROTEIN 1"/>
    <property type="match status" value="1"/>
</dbReference>
<name>A0AAN7Y687_9EURO</name>
<dbReference type="GO" id="GO:1990904">
    <property type="term" value="C:ribonucleoprotein complex"/>
    <property type="evidence" value="ECO:0007669"/>
    <property type="project" value="UniProtKB-KW"/>
</dbReference>
<evidence type="ECO:0000256" key="3">
    <source>
        <dbReference type="ARBA" id="ARBA00022980"/>
    </source>
</evidence>
<dbReference type="GO" id="GO:0003735">
    <property type="term" value="F:structural constituent of ribosome"/>
    <property type="evidence" value="ECO:0007669"/>
    <property type="project" value="TreeGrafter"/>
</dbReference>
<evidence type="ECO:0000256" key="7">
    <source>
        <dbReference type="ARBA" id="ARBA00023274"/>
    </source>
</evidence>
<dbReference type="Proteomes" id="UP001309876">
    <property type="component" value="Unassembled WGS sequence"/>
</dbReference>
<evidence type="ECO:0000256" key="9">
    <source>
        <dbReference type="SAM" id="MobiDB-lite"/>
    </source>
</evidence>
<evidence type="ECO:0000256" key="1">
    <source>
        <dbReference type="ARBA" id="ARBA00004173"/>
    </source>
</evidence>
<dbReference type="GO" id="GO:0003697">
    <property type="term" value="F:single-stranded DNA binding"/>
    <property type="evidence" value="ECO:0007669"/>
    <property type="project" value="InterPro"/>
</dbReference>
<feature type="region of interest" description="Disordered" evidence="9">
    <location>
        <begin position="755"/>
        <end position="789"/>
    </location>
</feature>
<organism evidence="10 11">
    <name type="scientific">Lithohypha guttulata</name>
    <dbReference type="NCBI Taxonomy" id="1690604"/>
    <lineage>
        <taxon>Eukaryota</taxon>
        <taxon>Fungi</taxon>
        <taxon>Dikarya</taxon>
        <taxon>Ascomycota</taxon>
        <taxon>Pezizomycotina</taxon>
        <taxon>Eurotiomycetes</taxon>
        <taxon>Chaetothyriomycetidae</taxon>
        <taxon>Chaetothyriales</taxon>
        <taxon>Trichomeriaceae</taxon>
        <taxon>Lithohypha</taxon>
    </lineage>
</organism>
<keyword evidence="3" id="KW-0689">Ribosomal protein</keyword>
<dbReference type="AlphaFoldDB" id="A0AAN7Y687"/>
<keyword evidence="5" id="KW-0496">Mitochondrion</keyword>
<evidence type="ECO:0000256" key="5">
    <source>
        <dbReference type="ARBA" id="ARBA00023128"/>
    </source>
</evidence>